<sequence length="100" mass="11454">MGQERRKTSSGCRKDFECVREIRGKLSSSIILPIVVTFFFNSSTPQRRKTSATRPGFDSHLCTSRNFVRPNISGGDRPFEFRPRERSSFLPARRDGDTEP</sequence>
<proteinExistence type="predicted"/>
<organism evidence="2 3">
    <name type="scientific">Trichogramma brassicae</name>
    <dbReference type="NCBI Taxonomy" id="86971"/>
    <lineage>
        <taxon>Eukaryota</taxon>
        <taxon>Metazoa</taxon>
        <taxon>Ecdysozoa</taxon>
        <taxon>Arthropoda</taxon>
        <taxon>Hexapoda</taxon>
        <taxon>Insecta</taxon>
        <taxon>Pterygota</taxon>
        <taxon>Neoptera</taxon>
        <taxon>Endopterygota</taxon>
        <taxon>Hymenoptera</taxon>
        <taxon>Apocrita</taxon>
        <taxon>Proctotrupomorpha</taxon>
        <taxon>Chalcidoidea</taxon>
        <taxon>Trichogrammatidae</taxon>
        <taxon>Trichogramma</taxon>
    </lineage>
</organism>
<reference evidence="2 3" key="1">
    <citation type="submission" date="2020-02" db="EMBL/GenBank/DDBJ databases">
        <authorList>
            <person name="Ferguson B K."/>
        </authorList>
    </citation>
    <scope>NUCLEOTIDE SEQUENCE [LARGE SCALE GENOMIC DNA]</scope>
</reference>
<evidence type="ECO:0000313" key="3">
    <source>
        <dbReference type="Proteomes" id="UP000479190"/>
    </source>
</evidence>
<keyword evidence="3" id="KW-1185">Reference proteome</keyword>
<dbReference type="AlphaFoldDB" id="A0A6H5J1X1"/>
<dbReference type="EMBL" id="CADCXV010001116">
    <property type="protein sequence ID" value="CAB0041411.1"/>
    <property type="molecule type" value="Genomic_DNA"/>
</dbReference>
<gene>
    <name evidence="2" type="ORF">TBRA_LOCUS13079</name>
</gene>
<evidence type="ECO:0000256" key="1">
    <source>
        <dbReference type="SAM" id="MobiDB-lite"/>
    </source>
</evidence>
<dbReference type="Proteomes" id="UP000479190">
    <property type="component" value="Unassembled WGS sequence"/>
</dbReference>
<name>A0A6H5J1X1_9HYME</name>
<feature type="region of interest" description="Disordered" evidence="1">
    <location>
        <begin position="73"/>
        <end position="100"/>
    </location>
</feature>
<protein>
    <submittedName>
        <fullName evidence="2">Uncharacterized protein</fullName>
    </submittedName>
</protein>
<feature type="compositionally biased region" description="Basic and acidic residues" evidence="1">
    <location>
        <begin position="77"/>
        <end position="100"/>
    </location>
</feature>
<accession>A0A6H5J1X1</accession>
<evidence type="ECO:0000313" key="2">
    <source>
        <dbReference type="EMBL" id="CAB0041411.1"/>
    </source>
</evidence>